<keyword evidence="6" id="KW-0418">Kinase</keyword>
<feature type="transmembrane region" description="Helical" evidence="8">
    <location>
        <begin position="577"/>
        <end position="599"/>
    </location>
</feature>
<feature type="domain" description="HAMP" evidence="10">
    <location>
        <begin position="597"/>
        <end position="649"/>
    </location>
</feature>
<dbReference type="Gene3D" id="6.10.340.10">
    <property type="match status" value="1"/>
</dbReference>
<dbReference type="Gene3D" id="1.10.287.130">
    <property type="match status" value="1"/>
</dbReference>
<keyword evidence="5" id="KW-0808">Transferase</keyword>
<feature type="compositionally biased region" description="Basic residues" evidence="7">
    <location>
        <begin position="1"/>
        <end position="10"/>
    </location>
</feature>
<dbReference type="PRINTS" id="PR00344">
    <property type="entry name" value="BCTRLSENSOR"/>
</dbReference>
<dbReference type="InterPro" id="IPR036097">
    <property type="entry name" value="HisK_dim/P_sf"/>
</dbReference>
<dbReference type="Gene3D" id="3.30.565.10">
    <property type="entry name" value="Histidine kinase-like ATPase, C-terminal domain"/>
    <property type="match status" value="1"/>
</dbReference>
<dbReference type="SMART" id="SM00304">
    <property type="entry name" value="HAMP"/>
    <property type="match status" value="1"/>
</dbReference>
<dbReference type="CDD" id="cd06225">
    <property type="entry name" value="HAMP"/>
    <property type="match status" value="1"/>
</dbReference>
<evidence type="ECO:0000313" key="11">
    <source>
        <dbReference type="EMBL" id="TMQ71220.1"/>
    </source>
</evidence>
<evidence type="ECO:0000256" key="6">
    <source>
        <dbReference type="ARBA" id="ARBA00022777"/>
    </source>
</evidence>
<feature type="compositionally biased region" description="Low complexity" evidence="7">
    <location>
        <begin position="255"/>
        <end position="288"/>
    </location>
</feature>
<dbReference type="Proteomes" id="UP000319771">
    <property type="component" value="Unassembled WGS sequence"/>
</dbReference>
<dbReference type="AlphaFoldDB" id="A0A538U5Q5"/>
<dbReference type="SUPFAM" id="SSF55874">
    <property type="entry name" value="ATPase domain of HSP90 chaperone/DNA topoisomerase II/histidine kinase"/>
    <property type="match status" value="1"/>
</dbReference>
<feature type="region of interest" description="Disordered" evidence="7">
    <location>
        <begin position="255"/>
        <end position="311"/>
    </location>
</feature>
<evidence type="ECO:0000256" key="8">
    <source>
        <dbReference type="SAM" id="Phobius"/>
    </source>
</evidence>
<dbReference type="InterPro" id="IPR029150">
    <property type="entry name" value="dCache_3"/>
</dbReference>
<evidence type="ECO:0000256" key="1">
    <source>
        <dbReference type="ARBA" id="ARBA00000085"/>
    </source>
</evidence>
<feature type="domain" description="Histidine kinase" evidence="9">
    <location>
        <begin position="664"/>
        <end position="891"/>
    </location>
</feature>
<dbReference type="InterPro" id="IPR004358">
    <property type="entry name" value="Sig_transdc_His_kin-like_C"/>
</dbReference>
<dbReference type="PANTHER" id="PTHR43547">
    <property type="entry name" value="TWO-COMPONENT HISTIDINE KINASE"/>
    <property type="match status" value="1"/>
</dbReference>
<sequence>MRASSARRRCSGAPADPAATPRARGRARPRGFGTSSRALQPSVGRAFVRAWCGRERRDHSPLKPAGRSADTPTGHAVVRTRSSRDAGDGPPEPLVAGARAPRATDRGPRPGRVCGGLRDHGHHHPRHARTAAPERDGRPGPGHRRRAGGHHPPQGGGRVHRRRSRAGHGAHPQAATRARPPDAHRLRAEGGGRRGGDLGEVRERRHRLPQRLQRRPVQALRHRPVRAGHGAHGRVRPPGAGQALLLHPSARLWPGPGAAQPALRPAGRPRRVPAAAAASRRLRGQGLAPDLRGAEPAHPRSRRLPRPDPDGPVTLRLGLRWKILLLAVLAPVALGLAALTVVNHRVSAHVRTTIDEDLTRSARVCEALIQARAKALESAARVVAQDPRFLSVMALAGSSSDRQVRATVAGVARDFNLIARADLFEAFDAHGRLVASIGHDASDAARRGSTLQASRASGSATGLLVQGDGLLQVAAVQVVAGGRRVGTLLVGLRVGTALAAELGRLTRSQVSFPIGDPLAARPAPAPRGVVEVASDGRRSLTLSDALPGADAATPARYLLRRALDQEMAFLGVIQSELVGLALIILLAAVGVGLMVTMAITRPVGDLVRAAEAMERGDYDSPLTARGRDELGYLAQRFRDMRQHERDYVSSLEAVARLKSDFITVASHEMRTPVTLIKAYGELLGDGRLGPVTAEQRRALEVIQQSADVMVRITNDAESMAELQGERPHLQLVEVDLGAVVQDGVGAAKADAPGRRVPIAVRLDARLGRMPVDAARLAQAIAHLVRNAIRFTPDEGSVDVSARREAGALVVAVCDTGVGVPEERQAHLFRAAFLLSDAMNHHSSSRLEFNSAGLGLGLPIARGIVEAHGGTIAVWSRPGEGSTFTIRIPEPKDAGAARAA</sequence>
<dbReference type="PROSITE" id="PS50109">
    <property type="entry name" value="HIS_KIN"/>
    <property type="match status" value="1"/>
</dbReference>
<dbReference type="PANTHER" id="PTHR43547:SF2">
    <property type="entry name" value="HYBRID SIGNAL TRANSDUCTION HISTIDINE KINASE C"/>
    <property type="match status" value="1"/>
</dbReference>
<dbReference type="SMART" id="SM00388">
    <property type="entry name" value="HisKA"/>
    <property type="match status" value="1"/>
</dbReference>
<dbReference type="SUPFAM" id="SSF47384">
    <property type="entry name" value="Homodimeric domain of signal transducing histidine kinase"/>
    <property type="match status" value="1"/>
</dbReference>
<dbReference type="SMART" id="SM00387">
    <property type="entry name" value="HATPase_c"/>
    <property type="match status" value="1"/>
</dbReference>
<dbReference type="InterPro" id="IPR003594">
    <property type="entry name" value="HATPase_dom"/>
</dbReference>
<name>A0A538U5Q5_UNCEI</name>
<feature type="compositionally biased region" description="Basic residues" evidence="7">
    <location>
        <begin position="120"/>
        <end position="129"/>
    </location>
</feature>
<dbReference type="Pfam" id="PF14827">
    <property type="entry name" value="dCache_3"/>
    <property type="match status" value="1"/>
</dbReference>
<feature type="region of interest" description="Disordered" evidence="7">
    <location>
        <begin position="1"/>
        <end position="219"/>
    </location>
</feature>
<feature type="compositionally biased region" description="Basic residues" evidence="7">
    <location>
        <begin position="158"/>
        <end position="168"/>
    </location>
</feature>
<dbReference type="CDD" id="cd00082">
    <property type="entry name" value="HisKA"/>
    <property type="match status" value="1"/>
</dbReference>
<gene>
    <name evidence="11" type="ORF">E6K81_10625</name>
</gene>
<keyword evidence="8" id="KW-0472">Membrane</keyword>
<evidence type="ECO:0000256" key="3">
    <source>
        <dbReference type="ARBA" id="ARBA00012438"/>
    </source>
</evidence>
<comment type="caution">
    <text evidence="11">The sequence shown here is derived from an EMBL/GenBank/DDBJ whole genome shotgun (WGS) entry which is preliminary data.</text>
</comment>
<dbReference type="InterPro" id="IPR005467">
    <property type="entry name" value="His_kinase_dom"/>
</dbReference>
<organism evidence="11 12">
    <name type="scientific">Eiseniibacteriota bacterium</name>
    <dbReference type="NCBI Taxonomy" id="2212470"/>
    <lineage>
        <taxon>Bacteria</taxon>
        <taxon>Candidatus Eiseniibacteriota</taxon>
    </lineage>
</organism>
<keyword evidence="4" id="KW-0597">Phosphoprotein</keyword>
<dbReference type="SUPFAM" id="SSF158472">
    <property type="entry name" value="HAMP domain-like"/>
    <property type="match status" value="1"/>
</dbReference>
<proteinExistence type="predicted"/>
<protein>
    <recommendedName>
        <fullName evidence="3">histidine kinase</fullName>
        <ecNumber evidence="3">2.7.13.3</ecNumber>
    </recommendedName>
</protein>
<comment type="catalytic activity">
    <reaction evidence="1">
        <text>ATP + protein L-histidine = ADP + protein N-phospho-L-histidine.</text>
        <dbReference type="EC" id="2.7.13.3"/>
    </reaction>
</comment>
<dbReference type="Pfam" id="PF02518">
    <property type="entry name" value="HATPase_c"/>
    <property type="match status" value="1"/>
</dbReference>
<feature type="compositionally biased region" description="Basic residues" evidence="7">
    <location>
        <begin position="204"/>
        <end position="219"/>
    </location>
</feature>
<reference evidence="11 12" key="1">
    <citation type="journal article" date="2019" name="Nat. Microbiol.">
        <title>Mediterranean grassland soil C-N compound turnover is dependent on rainfall and depth, and is mediated by genomically divergent microorganisms.</title>
        <authorList>
            <person name="Diamond S."/>
            <person name="Andeer P.F."/>
            <person name="Li Z."/>
            <person name="Crits-Christoph A."/>
            <person name="Burstein D."/>
            <person name="Anantharaman K."/>
            <person name="Lane K.R."/>
            <person name="Thomas B.C."/>
            <person name="Pan C."/>
            <person name="Northen T.R."/>
            <person name="Banfield J.F."/>
        </authorList>
    </citation>
    <scope>NUCLEOTIDE SEQUENCE [LARGE SCALE GENOMIC DNA]</scope>
    <source>
        <strain evidence="11">WS_11</strain>
    </source>
</reference>
<evidence type="ECO:0000256" key="2">
    <source>
        <dbReference type="ARBA" id="ARBA00004370"/>
    </source>
</evidence>
<dbReference type="GO" id="GO:0000155">
    <property type="term" value="F:phosphorelay sensor kinase activity"/>
    <property type="evidence" value="ECO:0007669"/>
    <property type="project" value="InterPro"/>
</dbReference>
<dbReference type="EC" id="2.7.13.3" evidence="3"/>
<dbReference type="InterPro" id="IPR003660">
    <property type="entry name" value="HAMP_dom"/>
</dbReference>
<evidence type="ECO:0000259" key="9">
    <source>
        <dbReference type="PROSITE" id="PS50109"/>
    </source>
</evidence>
<dbReference type="PROSITE" id="PS50885">
    <property type="entry name" value="HAMP"/>
    <property type="match status" value="1"/>
</dbReference>
<feature type="transmembrane region" description="Helical" evidence="8">
    <location>
        <begin position="323"/>
        <end position="342"/>
    </location>
</feature>
<feature type="compositionally biased region" description="Basic and acidic residues" evidence="7">
    <location>
        <begin position="52"/>
        <end position="61"/>
    </location>
</feature>
<feature type="compositionally biased region" description="Low complexity" evidence="7">
    <location>
        <begin position="11"/>
        <end position="22"/>
    </location>
</feature>
<keyword evidence="8" id="KW-0812">Transmembrane</keyword>
<dbReference type="Pfam" id="PF00672">
    <property type="entry name" value="HAMP"/>
    <property type="match status" value="1"/>
</dbReference>
<comment type="subcellular location">
    <subcellularLocation>
        <location evidence="2">Membrane</location>
    </subcellularLocation>
</comment>
<keyword evidence="8" id="KW-1133">Transmembrane helix</keyword>
<evidence type="ECO:0000259" key="10">
    <source>
        <dbReference type="PROSITE" id="PS50885"/>
    </source>
</evidence>
<evidence type="ECO:0000256" key="4">
    <source>
        <dbReference type="ARBA" id="ARBA00022553"/>
    </source>
</evidence>
<evidence type="ECO:0000256" key="5">
    <source>
        <dbReference type="ARBA" id="ARBA00022679"/>
    </source>
</evidence>
<dbReference type="InterPro" id="IPR036890">
    <property type="entry name" value="HATPase_C_sf"/>
</dbReference>
<feature type="compositionally biased region" description="Basic and acidic residues" evidence="7">
    <location>
        <begin position="179"/>
        <end position="203"/>
    </location>
</feature>
<evidence type="ECO:0000256" key="7">
    <source>
        <dbReference type="SAM" id="MobiDB-lite"/>
    </source>
</evidence>
<dbReference type="InterPro" id="IPR003661">
    <property type="entry name" value="HisK_dim/P_dom"/>
</dbReference>
<accession>A0A538U5Q5</accession>
<evidence type="ECO:0000313" key="12">
    <source>
        <dbReference type="Proteomes" id="UP000319771"/>
    </source>
</evidence>
<dbReference type="GO" id="GO:0016020">
    <property type="term" value="C:membrane"/>
    <property type="evidence" value="ECO:0007669"/>
    <property type="project" value="UniProtKB-SubCell"/>
</dbReference>
<dbReference type="CDD" id="cd00075">
    <property type="entry name" value="HATPase"/>
    <property type="match status" value="1"/>
</dbReference>
<dbReference type="Pfam" id="PF00512">
    <property type="entry name" value="HisKA"/>
    <property type="match status" value="1"/>
</dbReference>
<dbReference type="EMBL" id="VBPB01000178">
    <property type="protein sequence ID" value="TMQ71220.1"/>
    <property type="molecule type" value="Genomic_DNA"/>
</dbReference>